<dbReference type="GO" id="GO:0005938">
    <property type="term" value="C:cell cortex"/>
    <property type="evidence" value="ECO:0007669"/>
    <property type="project" value="UniProtKB-ARBA"/>
</dbReference>
<dbReference type="Gene3D" id="1.20.140.100">
    <property type="entry name" value="Dynein heavy chain, N-terminal domain 2"/>
    <property type="match status" value="1"/>
</dbReference>
<keyword evidence="20" id="KW-1185">Reference proteome</keyword>
<keyword evidence="14" id="KW-0206">Cytoskeleton</keyword>
<feature type="domain" description="Dynein heavy chain tail" evidence="16">
    <location>
        <begin position="264"/>
        <end position="717"/>
    </location>
</feature>
<dbReference type="Gene3D" id="3.20.180.20">
    <property type="entry name" value="Dynein heavy chain, N-terminal domain 2"/>
    <property type="match status" value="1"/>
</dbReference>
<evidence type="ECO:0000256" key="4">
    <source>
        <dbReference type="ARBA" id="ARBA00022490"/>
    </source>
</evidence>
<dbReference type="Pfam" id="PF12774">
    <property type="entry name" value="AAA_6"/>
    <property type="match status" value="1"/>
</dbReference>
<evidence type="ECO:0000313" key="19">
    <source>
        <dbReference type="EMBL" id="KAI5061014.1"/>
    </source>
</evidence>
<keyword evidence="7" id="KW-0677">Repeat</keyword>
<keyword evidence="5" id="KW-0150">Chloroplast</keyword>
<evidence type="ECO:0000256" key="5">
    <source>
        <dbReference type="ARBA" id="ARBA00022528"/>
    </source>
</evidence>
<dbReference type="SUPFAM" id="SSF52540">
    <property type="entry name" value="P-loop containing nucleoside triphosphate hydrolases"/>
    <property type="match status" value="1"/>
</dbReference>
<dbReference type="GO" id="GO:0030473">
    <property type="term" value="P:nuclear migration along microtubule"/>
    <property type="evidence" value="ECO:0007669"/>
    <property type="project" value="UniProtKB-ARBA"/>
</dbReference>
<keyword evidence="6" id="KW-0493">Microtubule</keyword>
<dbReference type="InterPro" id="IPR042222">
    <property type="entry name" value="Dynein_2_N"/>
</dbReference>
<dbReference type="GO" id="GO:0030286">
    <property type="term" value="C:dynein complex"/>
    <property type="evidence" value="ECO:0007669"/>
    <property type="project" value="UniProtKB-KW"/>
</dbReference>
<keyword evidence="4" id="KW-0963">Cytoplasm</keyword>
<evidence type="ECO:0000256" key="6">
    <source>
        <dbReference type="ARBA" id="ARBA00022701"/>
    </source>
</evidence>
<sequence length="1857" mass="212705">MEVQSPCPPGGPFQKQQEEVEKALLVTGSGGNGDDNAPFQEDDRVQWLRRRVCAGLDIPDLLFTYFLLENQTLLLDFLENASSSWLILYTAVSSSHQTPRLSLSSQNASSNGTAPAVTFASESVELHAYTGSNPRDLGRIAEHMMYFMKLKTSGLATCEDLDVFLEYGVLPAGPSLDSLEQLLLQLFLPLLSSEDILGESKFWGVKETCLMDRMGNELLSNMQKVLSQVTNAKQSLTLSTKLTIPSLPPDCLYKTEVDYEFLLELETAANDWVPVIEATVQQEAQKIPMGKHPLSELDFWRERVNMLSSLHGQLSSQRVKSIVAILEVGSSNIELLQSLKSQYSDLNKMFLEAKDNVNFLTTLERHFKTIHKESMMKVLETIPPMMNALRMVWIISRYYSDDSHMGGLMERISTQIAERVTEEVNLKALFKLPAAEAFQKIRTAKRVLDSWSETYLQVRERIELGGRDPRWEFDRKRLFERTTYMSSICADLLTIVEVVNDFLHFLGPELKAVTGDIEGIESVIQKVLGMVENVEKLPFNVFDKSYALQWSATMSNFNMDRENIEHLTKAFIDTSFKKLRSAEGALDLLQNFKTIKSEGAINKQMTDKFNDIIAQFLKEIDTTRGIFEQNVATPLSTRNQPPVAGSINWARCLFGKLKKTMQKFESIGSEMMNDPTAQQMNMYYCALAKQMLSFEKHWAGQWAQSVSQQATNYLKQVQNNASSIEKAVEAIGSTNLVQEILVEKEDESLEFQELYERLEQERRSAVSEALKQYRSISPLLMKLEEIVVSTNTGKSPVLVEYYKYWEQKIFDALIQMVLKGLLVLQSLFQFRKISSRQQPLCKCRRFKVNFYLNKPDVLAQPPLNDVAGLLNRLVRTVVTSARAFIRWMDGTCMETPEQRLGGDSEPFIFNFYAEVSANPQIIKKMLILGTHVNNAVMGIQKHLEGWRKYQHLWRQDKNAVLIKFAVQNPTCAKFEEKLARYAKVASDVSETPSEKHVEFLTILSHQLVSSIRNEALLWVQMIGQTMVENEVPRVANIHGRIENYLKTLHQKPESLEELKLVLNVVAEIQSSGMEIELEYLDLEERSRTRVLYGITKKPEDTAQIFDIRKRWHGLEKEAKILSISLQETKKKFTEITKSQVVDFSREVSSFRDRTMQKGPGKCNDLDLGLQLLEQCKAELEKFQSRREQLVLAQKLFDLPVVPFPLLVEVENGLKNSVQIYDVYSEFKALVEKFSKTLWVELDIQKLVTATEEFLIRLKRMRSLKSELTYINLEATVKSFQESLPLIQDLKSEALRPRHWDKLMKETGKSFDMDPKSFTLANLFRMELHKFATVISEITNAATKELNIELELKKMADTWKEQQFEVFKYLKDGQDRGWVLKSTEQVVLLLEDMALNLQSMTNSRYVRAFLDDVNFWEKKLSLLGEVIDIWMQVQRKWMYLESIFVGSDDIRHQLPEEAKRFDNIDRIWKKIMAETAKNPVILDACTAPDRLASLNSLFQQLETCQKCLSEYLDTKRNAFPRFFFISDDELLSVLGSSDPTTIQEHMLKMFDNCAALIFGERNKTVVGMRSSEGETYDFQTPVTTDGPIESWIKSVEAEMRYSLYQIAKEGVFYYAKSDRPEWIKKNLGMVTLAGSQIWWTWEVEDVFQSVRKGNKNAMKQFSTKCTEQLIDLVAMVRSDLSSLQRKKVNALIIVDVHARDIIDTFVRDSILDHREFAWESQLRFYWDRVVDDIIIRQCTGSFRFGYEYMGLNGRLVITSLTDRCYMTLTTALTYRLGGAPAGPAGTGKTETVKDLAKSMALLCVVFNCGDGLDYKAMGSIFSGLVQCGAWGCFDEFNRIDAEVLSVVSSQIKQIQVLD</sequence>
<dbReference type="GO" id="GO:0005524">
    <property type="term" value="F:ATP binding"/>
    <property type="evidence" value="ECO:0007669"/>
    <property type="project" value="UniProtKB-KW"/>
</dbReference>
<dbReference type="FunFam" id="3.20.180.20:FF:000001">
    <property type="entry name" value="Dynein axonemal heavy chain 5"/>
    <property type="match status" value="1"/>
</dbReference>
<keyword evidence="15" id="KW-0966">Cell projection</keyword>
<feature type="domain" description="Dynein heavy chain hydrolytic ATP-binding dynein motor region" evidence="18">
    <location>
        <begin position="1743"/>
        <end position="1854"/>
    </location>
</feature>
<evidence type="ECO:0000256" key="15">
    <source>
        <dbReference type="ARBA" id="ARBA00023273"/>
    </source>
</evidence>
<evidence type="ECO:0000256" key="9">
    <source>
        <dbReference type="ARBA" id="ARBA00022840"/>
    </source>
</evidence>
<evidence type="ECO:0000256" key="14">
    <source>
        <dbReference type="ARBA" id="ARBA00023212"/>
    </source>
</evidence>
<dbReference type="GO" id="GO:0005930">
    <property type="term" value="C:axoneme"/>
    <property type="evidence" value="ECO:0007669"/>
    <property type="project" value="UniProtKB-SubCell"/>
</dbReference>
<feature type="domain" description="Dynein heavy chain linker" evidence="17">
    <location>
        <begin position="1208"/>
        <end position="1608"/>
    </location>
</feature>
<evidence type="ECO:0000313" key="20">
    <source>
        <dbReference type="Proteomes" id="UP000886520"/>
    </source>
</evidence>
<dbReference type="GO" id="GO:0000235">
    <property type="term" value="C:astral microtubule"/>
    <property type="evidence" value="ECO:0007669"/>
    <property type="project" value="UniProtKB-ARBA"/>
</dbReference>
<dbReference type="Gene3D" id="3.40.50.300">
    <property type="entry name" value="P-loop containing nucleotide triphosphate hydrolases"/>
    <property type="match status" value="1"/>
</dbReference>
<keyword evidence="5" id="KW-0934">Plastid</keyword>
<evidence type="ECO:0000256" key="3">
    <source>
        <dbReference type="ARBA" id="ARBA00022197"/>
    </source>
</evidence>
<evidence type="ECO:0000256" key="1">
    <source>
        <dbReference type="ARBA" id="ARBA00004430"/>
    </source>
</evidence>
<dbReference type="GO" id="GO:0051959">
    <property type="term" value="F:dynein light intermediate chain binding"/>
    <property type="evidence" value="ECO:0007669"/>
    <property type="project" value="InterPro"/>
</dbReference>
<dbReference type="FunFam" id="1.10.287.2620:FF:000002">
    <property type="entry name" value="Dynein heavy chain 2, axonemal"/>
    <property type="match status" value="1"/>
</dbReference>
<dbReference type="EMBL" id="JABFUD020000023">
    <property type="protein sequence ID" value="KAI5061014.1"/>
    <property type="molecule type" value="Genomic_DNA"/>
</dbReference>
<dbReference type="Pfam" id="PF08385">
    <property type="entry name" value="DHC_N1"/>
    <property type="match status" value="1"/>
</dbReference>
<keyword evidence="10" id="KW-0243">Dynein</keyword>
<evidence type="ECO:0000256" key="12">
    <source>
        <dbReference type="ARBA" id="ARBA00023069"/>
    </source>
</evidence>
<dbReference type="InterPro" id="IPR042228">
    <property type="entry name" value="Dynein_linker_3"/>
</dbReference>
<dbReference type="GO" id="GO:1902850">
    <property type="term" value="P:microtubule cytoskeleton organization involved in mitosis"/>
    <property type="evidence" value="ECO:0007669"/>
    <property type="project" value="UniProtKB-ARBA"/>
</dbReference>
<dbReference type="OrthoDB" id="1934514at2759"/>
<comment type="subcellular location">
    <subcellularLocation>
        <location evidence="1">Cytoplasm</location>
        <location evidence="1">Cytoskeleton</location>
        <location evidence="1">Cilium axoneme</location>
    </subcellularLocation>
</comment>
<dbReference type="PANTHER" id="PTHR22878">
    <property type="entry name" value="DYNEIN HEAVY CHAIN 6, AXONEMAL-LIKE-RELATED"/>
    <property type="match status" value="1"/>
</dbReference>
<protein>
    <recommendedName>
        <fullName evidence="3">Dynein heavy chain, cytoplasmic</fullName>
    </recommendedName>
</protein>
<evidence type="ECO:0000259" key="18">
    <source>
        <dbReference type="Pfam" id="PF12774"/>
    </source>
</evidence>
<organism evidence="19 20">
    <name type="scientific">Adiantum capillus-veneris</name>
    <name type="common">Maidenhair fern</name>
    <dbReference type="NCBI Taxonomy" id="13818"/>
    <lineage>
        <taxon>Eukaryota</taxon>
        <taxon>Viridiplantae</taxon>
        <taxon>Streptophyta</taxon>
        <taxon>Embryophyta</taxon>
        <taxon>Tracheophyta</taxon>
        <taxon>Polypodiopsida</taxon>
        <taxon>Polypodiidae</taxon>
        <taxon>Polypodiales</taxon>
        <taxon>Pteridineae</taxon>
        <taxon>Pteridaceae</taxon>
        <taxon>Vittarioideae</taxon>
        <taxon>Adiantum</taxon>
    </lineage>
</organism>
<keyword evidence="11" id="KW-0175">Coiled coil</keyword>
<reference evidence="19" key="1">
    <citation type="submission" date="2021-01" db="EMBL/GenBank/DDBJ databases">
        <title>Adiantum capillus-veneris genome.</title>
        <authorList>
            <person name="Fang Y."/>
            <person name="Liao Q."/>
        </authorList>
    </citation>
    <scope>NUCLEOTIDE SEQUENCE</scope>
    <source>
        <strain evidence="19">H3</strain>
        <tissue evidence="19">Leaf</tissue>
    </source>
</reference>
<dbReference type="FunFam" id="1.20.140.100:FF:000001">
    <property type="entry name" value="dynein heavy chain 17, axonemal"/>
    <property type="match status" value="1"/>
</dbReference>
<dbReference type="InterPro" id="IPR035699">
    <property type="entry name" value="AAA_6"/>
</dbReference>
<keyword evidence="12" id="KW-0969">Cilium</keyword>
<comment type="caution">
    <text evidence="19">The sequence shown here is derived from an EMBL/GenBank/DDBJ whole genome shotgun (WGS) entry which is preliminary data.</text>
</comment>
<evidence type="ECO:0000259" key="16">
    <source>
        <dbReference type="Pfam" id="PF08385"/>
    </source>
</evidence>
<evidence type="ECO:0000256" key="13">
    <source>
        <dbReference type="ARBA" id="ARBA00023175"/>
    </source>
</evidence>
<dbReference type="FunFam" id="3.40.50.300:FF:000996">
    <property type="entry name" value="Cytoplasmic dynein heavy chain"/>
    <property type="match status" value="1"/>
</dbReference>
<dbReference type="Gene3D" id="1.10.287.2620">
    <property type="match status" value="1"/>
</dbReference>
<evidence type="ECO:0000256" key="7">
    <source>
        <dbReference type="ARBA" id="ARBA00022737"/>
    </source>
</evidence>
<dbReference type="Gene3D" id="1.20.58.1120">
    <property type="match status" value="1"/>
</dbReference>
<gene>
    <name evidence="19" type="ORF">GOP47_0023519</name>
</gene>
<keyword evidence="8" id="KW-0547">Nucleotide-binding</keyword>
<accession>A0A9D4Z4J2</accession>
<dbReference type="InterPro" id="IPR013594">
    <property type="entry name" value="Dynein_heavy_tail"/>
</dbReference>
<evidence type="ECO:0000256" key="2">
    <source>
        <dbReference type="ARBA" id="ARBA00008887"/>
    </source>
</evidence>
<comment type="similarity">
    <text evidence="2">Belongs to the dynein heavy chain family.</text>
</comment>
<dbReference type="PANTHER" id="PTHR22878:SF63">
    <property type="entry name" value="DYNEIN AXONEMAL HEAVY CHAIN 10"/>
    <property type="match status" value="1"/>
</dbReference>
<evidence type="ECO:0000256" key="8">
    <source>
        <dbReference type="ARBA" id="ARBA00022741"/>
    </source>
</evidence>
<dbReference type="FunFam" id="1.20.58.1120:FF:000008">
    <property type="entry name" value="Dynein heavy chain 10, axonemal"/>
    <property type="match status" value="1"/>
</dbReference>
<evidence type="ECO:0000259" key="17">
    <source>
        <dbReference type="Pfam" id="PF08393"/>
    </source>
</evidence>
<dbReference type="Pfam" id="PF08393">
    <property type="entry name" value="DHC_N2"/>
    <property type="match status" value="1"/>
</dbReference>
<dbReference type="InterPro" id="IPR027417">
    <property type="entry name" value="P-loop_NTPase"/>
</dbReference>
<dbReference type="GO" id="GO:0045505">
    <property type="term" value="F:dynein intermediate chain binding"/>
    <property type="evidence" value="ECO:0007669"/>
    <property type="project" value="InterPro"/>
</dbReference>
<keyword evidence="13" id="KW-0505">Motor protein</keyword>
<evidence type="ECO:0000256" key="10">
    <source>
        <dbReference type="ARBA" id="ARBA00023017"/>
    </source>
</evidence>
<dbReference type="GO" id="GO:0000070">
    <property type="term" value="P:mitotic sister chromatid segregation"/>
    <property type="evidence" value="ECO:0007669"/>
    <property type="project" value="UniProtKB-ARBA"/>
</dbReference>
<dbReference type="InterPro" id="IPR013602">
    <property type="entry name" value="Dynein_heavy_linker"/>
</dbReference>
<proteinExistence type="inferred from homology"/>
<name>A0A9D4Z4J2_ADICA</name>
<keyword evidence="9" id="KW-0067">ATP-binding</keyword>
<evidence type="ECO:0000256" key="11">
    <source>
        <dbReference type="ARBA" id="ARBA00023054"/>
    </source>
</evidence>
<dbReference type="Proteomes" id="UP000886520">
    <property type="component" value="Chromosome 23"/>
</dbReference>
<dbReference type="GO" id="GO:0008569">
    <property type="term" value="F:minus-end-directed microtubule motor activity"/>
    <property type="evidence" value="ECO:0007669"/>
    <property type="project" value="UniProtKB-ARBA"/>
</dbReference>
<dbReference type="InterPro" id="IPR026983">
    <property type="entry name" value="DHC"/>
</dbReference>